<dbReference type="PANTHER" id="PTHR30055">
    <property type="entry name" value="HTH-TYPE TRANSCRIPTIONAL REGULATOR RUTR"/>
    <property type="match status" value="1"/>
</dbReference>
<keyword evidence="7" id="KW-1185">Reference proteome</keyword>
<feature type="DNA-binding region" description="H-T-H motif" evidence="4">
    <location>
        <begin position="32"/>
        <end position="51"/>
    </location>
</feature>
<accession>A0A2W7C273</accession>
<evidence type="ECO:0000256" key="2">
    <source>
        <dbReference type="ARBA" id="ARBA00023125"/>
    </source>
</evidence>
<dbReference type="AlphaFoldDB" id="A0A2W7C273"/>
<dbReference type="Pfam" id="PF00440">
    <property type="entry name" value="TetR_N"/>
    <property type="match status" value="1"/>
</dbReference>
<dbReference type="GO" id="GO:0000976">
    <property type="term" value="F:transcription cis-regulatory region binding"/>
    <property type="evidence" value="ECO:0007669"/>
    <property type="project" value="TreeGrafter"/>
</dbReference>
<dbReference type="SUPFAM" id="SSF46689">
    <property type="entry name" value="Homeodomain-like"/>
    <property type="match status" value="1"/>
</dbReference>
<feature type="domain" description="HTH tetR-type" evidence="5">
    <location>
        <begin position="9"/>
        <end position="69"/>
    </location>
</feature>
<dbReference type="PANTHER" id="PTHR30055:SF234">
    <property type="entry name" value="HTH-TYPE TRANSCRIPTIONAL REGULATOR BETI"/>
    <property type="match status" value="1"/>
</dbReference>
<dbReference type="Gene3D" id="1.10.357.10">
    <property type="entry name" value="Tetracycline Repressor, domain 2"/>
    <property type="match status" value="1"/>
</dbReference>
<dbReference type="PRINTS" id="PR00455">
    <property type="entry name" value="HTHTETR"/>
</dbReference>
<evidence type="ECO:0000256" key="3">
    <source>
        <dbReference type="ARBA" id="ARBA00023163"/>
    </source>
</evidence>
<dbReference type="PROSITE" id="PS50977">
    <property type="entry name" value="HTH_TETR_2"/>
    <property type="match status" value="1"/>
</dbReference>
<evidence type="ECO:0000313" key="6">
    <source>
        <dbReference type="EMBL" id="PZV35918.1"/>
    </source>
</evidence>
<protein>
    <submittedName>
        <fullName evidence="6">TetR family transcriptional regulator</fullName>
    </submittedName>
</protein>
<dbReference type="GO" id="GO:0003700">
    <property type="term" value="F:DNA-binding transcription factor activity"/>
    <property type="evidence" value="ECO:0007669"/>
    <property type="project" value="TreeGrafter"/>
</dbReference>
<dbReference type="InterPro" id="IPR009057">
    <property type="entry name" value="Homeodomain-like_sf"/>
</dbReference>
<organism evidence="6 7">
    <name type="scientific">Mesorhizobium kowhaii</name>
    <dbReference type="NCBI Taxonomy" id="1300272"/>
    <lineage>
        <taxon>Bacteria</taxon>
        <taxon>Pseudomonadati</taxon>
        <taxon>Pseudomonadota</taxon>
        <taxon>Alphaproteobacteria</taxon>
        <taxon>Hyphomicrobiales</taxon>
        <taxon>Phyllobacteriaceae</taxon>
        <taxon>Mesorhizobium</taxon>
    </lineage>
</organism>
<sequence length="196" mass="21746">MGLREDKKDRTRTQLLEAGLDLIHKRGFEATTVADIAAAVGVSPRTLLRYFPTKEDVIVSWVQDGMTIIREELEERLKSEPPVVALLASARAMLAVFEEKSRFFLAIETAIRSNRSISARKEQMIAELIDEVARILASPDRPCRLPGVVAYTVSGTVFALIRATISSWVEGREGMSLPDIFDQAATVVHFETNGTE</sequence>
<proteinExistence type="predicted"/>
<comment type="caution">
    <text evidence="6">The sequence shown here is derived from an EMBL/GenBank/DDBJ whole genome shotgun (WGS) entry which is preliminary data.</text>
</comment>
<evidence type="ECO:0000256" key="4">
    <source>
        <dbReference type="PROSITE-ProRule" id="PRU00335"/>
    </source>
</evidence>
<keyword evidence="3" id="KW-0804">Transcription</keyword>
<dbReference type="InterPro" id="IPR001647">
    <property type="entry name" value="HTH_TetR"/>
</dbReference>
<name>A0A2W7C273_9HYPH</name>
<evidence type="ECO:0000313" key="7">
    <source>
        <dbReference type="Proteomes" id="UP000248616"/>
    </source>
</evidence>
<evidence type="ECO:0000256" key="1">
    <source>
        <dbReference type="ARBA" id="ARBA00023015"/>
    </source>
</evidence>
<gene>
    <name evidence="6" type="ORF">B5V02_24590</name>
</gene>
<dbReference type="EMBL" id="MZXV01000055">
    <property type="protein sequence ID" value="PZV35918.1"/>
    <property type="molecule type" value="Genomic_DNA"/>
</dbReference>
<dbReference type="OrthoDB" id="9802802at2"/>
<keyword evidence="2 4" id="KW-0238">DNA-binding</keyword>
<dbReference type="InterPro" id="IPR050109">
    <property type="entry name" value="HTH-type_TetR-like_transc_reg"/>
</dbReference>
<reference evidence="7" key="1">
    <citation type="submission" date="2017-03" db="EMBL/GenBank/DDBJ databases">
        <authorList>
            <person name="Safronova V.I."/>
            <person name="Sazanova A.L."/>
            <person name="Chirak E.R."/>
        </authorList>
    </citation>
    <scope>NUCLEOTIDE SEQUENCE [LARGE SCALE GENOMIC DNA]</scope>
    <source>
        <strain evidence="7">Ach-343</strain>
    </source>
</reference>
<evidence type="ECO:0000259" key="5">
    <source>
        <dbReference type="PROSITE" id="PS50977"/>
    </source>
</evidence>
<keyword evidence="1" id="KW-0805">Transcription regulation</keyword>
<dbReference type="Proteomes" id="UP000248616">
    <property type="component" value="Unassembled WGS sequence"/>
</dbReference>